<evidence type="ECO:0000256" key="1">
    <source>
        <dbReference type="SAM" id="MobiDB-lite"/>
    </source>
</evidence>
<sequence>MLILGILSDNILVSCLRIALAVTTALLLKHFGIQRITNNLYDRQSAVLQLTIRSLLPHTPLDPLPGANSTNDPYAIQLARLRRFVYICYQSVFMFFASMNPTVYRIWLTEEMRRRAILAEQAERTEQDSNENNNEDNNPRNDEDQDDVNENNDTYYSDNSSSDSDESFDSDEQFYFADATGIDNGEARHRNLACRVLAGDTLVAAEED</sequence>
<dbReference type="EMBL" id="KV454415">
    <property type="protein sequence ID" value="ODQ63325.1"/>
    <property type="molecule type" value="Genomic_DNA"/>
</dbReference>
<organism evidence="3 4">
    <name type="scientific">Nadsonia fulvescens var. elongata DSM 6958</name>
    <dbReference type="NCBI Taxonomy" id="857566"/>
    <lineage>
        <taxon>Eukaryota</taxon>
        <taxon>Fungi</taxon>
        <taxon>Dikarya</taxon>
        <taxon>Ascomycota</taxon>
        <taxon>Saccharomycotina</taxon>
        <taxon>Dipodascomycetes</taxon>
        <taxon>Dipodascales</taxon>
        <taxon>Dipodascales incertae sedis</taxon>
        <taxon>Nadsonia</taxon>
    </lineage>
</organism>
<evidence type="ECO:0000313" key="4">
    <source>
        <dbReference type="Proteomes" id="UP000095009"/>
    </source>
</evidence>
<feature type="compositionally biased region" description="Low complexity" evidence="1">
    <location>
        <begin position="151"/>
        <end position="162"/>
    </location>
</feature>
<keyword evidence="4" id="KW-1185">Reference proteome</keyword>
<reference evidence="3 4" key="1">
    <citation type="journal article" date="2016" name="Proc. Natl. Acad. Sci. U.S.A.">
        <title>Comparative genomics of biotechnologically important yeasts.</title>
        <authorList>
            <person name="Riley R."/>
            <person name="Haridas S."/>
            <person name="Wolfe K.H."/>
            <person name="Lopes M.R."/>
            <person name="Hittinger C.T."/>
            <person name="Goeker M."/>
            <person name="Salamov A.A."/>
            <person name="Wisecaver J.H."/>
            <person name="Long T.M."/>
            <person name="Calvey C.H."/>
            <person name="Aerts A.L."/>
            <person name="Barry K.W."/>
            <person name="Choi C."/>
            <person name="Clum A."/>
            <person name="Coughlan A.Y."/>
            <person name="Deshpande S."/>
            <person name="Douglass A.P."/>
            <person name="Hanson S.J."/>
            <person name="Klenk H.-P."/>
            <person name="LaButti K.M."/>
            <person name="Lapidus A."/>
            <person name="Lindquist E.A."/>
            <person name="Lipzen A.M."/>
            <person name="Meier-Kolthoff J.P."/>
            <person name="Ohm R.A."/>
            <person name="Otillar R.P."/>
            <person name="Pangilinan J.L."/>
            <person name="Peng Y."/>
            <person name="Rokas A."/>
            <person name="Rosa C.A."/>
            <person name="Scheuner C."/>
            <person name="Sibirny A.A."/>
            <person name="Slot J.C."/>
            <person name="Stielow J.B."/>
            <person name="Sun H."/>
            <person name="Kurtzman C.P."/>
            <person name="Blackwell M."/>
            <person name="Grigoriev I.V."/>
            <person name="Jeffries T.W."/>
        </authorList>
    </citation>
    <scope>NUCLEOTIDE SEQUENCE [LARGE SCALE GENOMIC DNA]</scope>
    <source>
        <strain evidence="3 4">DSM 6958</strain>
    </source>
</reference>
<proteinExistence type="predicted"/>
<dbReference type="Proteomes" id="UP000095009">
    <property type="component" value="Unassembled WGS sequence"/>
</dbReference>
<feature type="transmembrane region" description="Helical" evidence="2">
    <location>
        <begin position="84"/>
        <end position="107"/>
    </location>
</feature>
<accession>A0A1E3PD40</accession>
<evidence type="ECO:0000256" key="2">
    <source>
        <dbReference type="SAM" id="Phobius"/>
    </source>
</evidence>
<gene>
    <name evidence="3" type="ORF">NADFUDRAFT_84473</name>
</gene>
<evidence type="ECO:0000313" key="3">
    <source>
        <dbReference type="EMBL" id="ODQ63325.1"/>
    </source>
</evidence>
<protein>
    <submittedName>
        <fullName evidence="3">Uncharacterized protein</fullName>
    </submittedName>
</protein>
<feature type="region of interest" description="Disordered" evidence="1">
    <location>
        <begin position="121"/>
        <end position="170"/>
    </location>
</feature>
<keyword evidence="2" id="KW-0812">Transmembrane</keyword>
<name>A0A1E3PD40_9ASCO</name>
<feature type="transmembrane region" description="Helical" evidence="2">
    <location>
        <begin position="6"/>
        <end position="28"/>
    </location>
</feature>
<keyword evidence="2" id="KW-0472">Membrane</keyword>
<keyword evidence="2" id="KW-1133">Transmembrane helix</keyword>
<dbReference type="AlphaFoldDB" id="A0A1E3PD40"/>